<dbReference type="RefSeq" id="WP_373406493.1">
    <property type="nucleotide sequence ID" value="NZ_JBCFQL010000008.1"/>
</dbReference>
<reference evidence="4 5" key="1">
    <citation type="submission" date="2024-04" db="EMBL/GenBank/DDBJ databases">
        <title>New Clade of Flavobacterium.</title>
        <authorList>
            <person name="Matos L."/>
            <person name="Proenca D.N."/>
            <person name="Fransisco R.M."/>
            <person name="Chung A.P."/>
            <person name="Maccario L."/>
            <person name="Sorensen S.J."/>
            <person name="Morais P.V."/>
        </authorList>
    </citation>
    <scope>NUCLEOTIDE SEQUENCE [LARGE SCALE GENOMIC DNA]</scope>
    <source>
        <strain evidence="4 5">FZUC8N2.13</strain>
    </source>
</reference>
<dbReference type="Pfam" id="PF14602">
    <property type="entry name" value="Hexapep_2"/>
    <property type="match status" value="1"/>
</dbReference>
<dbReference type="Gene3D" id="2.160.10.10">
    <property type="entry name" value="Hexapeptide repeat proteins"/>
    <property type="match status" value="1"/>
</dbReference>
<organism evidence="4 5">
    <name type="scientific">Flavobacterium zubiriense</name>
    <dbReference type="NCBI Taxonomy" id="3138075"/>
    <lineage>
        <taxon>Bacteria</taxon>
        <taxon>Pseudomonadati</taxon>
        <taxon>Bacteroidota</taxon>
        <taxon>Flavobacteriia</taxon>
        <taxon>Flavobacteriales</taxon>
        <taxon>Flavobacteriaceae</taxon>
        <taxon>Flavobacterium</taxon>
    </lineage>
</organism>
<dbReference type="PANTHER" id="PTHR23416">
    <property type="entry name" value="SIALIC ACID SYNTHASE-RELATED"/>
    <property type="match status" value="1"/>
</dbReference>
<dbReference type="InterPro" id="IPR011004">
    <property type="entry name" value="Trimer_LpxA-like_sf"/>
</dbReference>
<dbReference type="Proteomes" id="UP001574169">
    <property type="component" value="Unassembled WGS sequence"/>
</dbReference>
<dbReference type="PROSITE" id="PS00101">
    <property type="entry name" value="HEXAPEP_TRANSFERASES"/>
    <property type="match status" value="1"/>
</dbReference>
<gene>
    <name evidence="4" type="ORF">AAGV28_09015</name>
</gene>
<evidence type="ECO:0000256" key="1">
    <source>
        <dbReference type="ARBA" id="ARBA00022679"/>
    </source>
</evidence>
<name>A0ABV4TC51_9FLAO</name>
<dbReference type="CDD" id="cd04647">
    <property type="entry name" value="LbH_MAT_like"/>
    <property type="match status" value="1"/>
</dbReference>
<keyword evidence="3 4" id="KW-0012">Acyltransferase</keyword>
<evidence type="ECO:0000313" key="4">
    <source>
        <dbReference type="EMBL" id="MFA9191508.1"/>
    </source>
</evidence>
<sequence length="160" mass="17517">MRGLQVKKGTRLGNISCEWPNNLFIGSDCDIQNNVDFRIGSPFNNDCTITIGDRVFIGRCCEFVCSTEITIGNDCFIASNTTFNDTGHEYAKHTIIKNQPLTTGKITIEDDVWIGTSSVLLQGITIGKGAIIGAGSVVNKSIPEYEVWAGVPARFIKKRI</sequence>
<dbReference type="EMBL" id="JBCFQL010000008">
    <property type="protein sequence ID" value="MFA9191508.1"/>
    <property type="molecule type" value="Genomic_DNA"/>
</dbReference>
<proteinExistence type="predicted"/>
<dbReference type="PANTHER" id="PTHR23416:SF78">
    <property type="entry name" value="LIPOPOLYSACCHARIDE BIOSYNTHESIS O-ACETYL TRANSFERASE WBBJ-RELATED"/>
    <property type="match status" value="1"/>
</dbReference>
<evidence type="ECO:0000256" key="3">
    <source>
        <dbReference type="ARBA" id="ARBA00023315"/>
    </source>
</evidence>
<dbReference type="InterPro" id="IPR051159">
    <property type="entry name" value="Hexapeptide_acetyltransf"/>
</dbReference>
<accession>A0ABV4TC51</accession>
<dbReference type="Pfam" id="PF00132">
    <property type="entry name" value="Hexapep"/>
    <property type="match status" value="1"/>
</dbReference>
<protein>
    <submittedName>
        <fullName evidence="4">Acyltransferase</fullName>
        <ecNumber evidence="4">2.3.1.-</ecNumber>
    </submittedName>
</protein>
<dbReference type="EC" id="2.3.1.-" evidence="4"/>
<evidence type="ECO:0000256" key="2">
    <source>
        <dbReference type="ARBA" id="ARBA00022737"/>
    </source>
</evidence>
<dbReference type="InterPro" id="IPR018357">
    <property type="entry name" value="Hexapep_transf_CS"/>
</dbReference>
<dbReference type="GO" id="GO:0016746">
    <property type="term" value="F:acyltransferase activity"/>
    <property type="evidence" value="ECO:0007669"/>
    <property type="project" value="UniProtKB-KW"/>
</dbReference>
<keyword evidence="1 4" id="KW-0808">Transferase</keyword>
<dbReference type="SUPFAM" id="SSF51161">
    <property type="entry name" value="Trimeric LpxA-like enzymes"/>
    <property type="match status" value="1"/>
</dbReference>
<keyword evidence="5" id="KW-1185">Reference proteome</keyword>
<evidence type="ECO:0000313" key="5">
    <source>
        <dbReference type="Proteomes" id="UP001574169"/>
    </source>
</evidence>
<keyword evidence="2" id="KW-0677">Repeat</keyword>
<dbReference type="InterPro" id="IPR001451">
    <property type="entry name" value="Hexapep"/>
</dbReference>
<comment type="caution">
    <text evidence="4">The sequence shown here is derived from an EMBL/GenBank/DDBJ whole genome shotgun (WGS) entry which is preliminary data.</text>
</comment>